<keyword evidence="2" id="KW-1185">Reference proteome</keyword>
<evidence type="ECO:0000313" key="1">
    <source>
        <dbReference type="EMBL" id="NDL57466.1"/>
    </source>
</evidence>
<dbReference type="Proteomes" id="UP000460435">
    <property type="component" value="Unassembled WGS sequence"/>
</dbReference>
<gene>
    <name evidence="1" type="ORF">F7O44_10315</name>
</gene>
<dbReference type="AlphaFoldDB" id="A0A7K3M2F2"/>
<proteinExistence type="predicted"/>
<accession>A0A7K3M2F2</accession>
<organism evidence="1 2">
    <name type="scientific">Phytoactinopolyspora mesophila</name>
    <dbReference type="NCBI Taxonomy" id="2650750"/>
    <lineage>
        <taxon>Bacteria</taxon>
        <taxon>Bacillati</taxon>
        <taxon>Actinomycetota</taxon>
        <taxon>Actinomycetes</taxon>
        <taxon>Jiangellales</taxon>
        <taxon>Jiangellaceae</taxon>
        <taxon>Phytoactinopolyspora</taxon>
    </lineage>
</organism>
<protein>
    <submittedName>
        <fullName evidence="1">Uncharacterized protein</fullName>
    </submittedName>
</protein>
<name>A0A7K3M2F2_9ACTN</name>
<dbReference type="InterPro" id="IPR046193">
    <property type="entry name" value="DUF6221"/>
</dbReference>
<comment type="caution">
    <text evidence="1">The sequence shown here is derived from an EMBL/GenBank/DDBJ whole genome shotgun (WGS) entry which is preliminary data.</text>
</comment>
<dbReference type="EMBL" id="WLZY01000003">
    <property type="protein sequence ID" value="NDL57466.1"/>
    <property type="molecule type" value="Genomic_DNA"/>
</dbReference>
<reference evidence="1 2" key="1">
    <citation type="submission" date="2019-11" db="EMBL/GenBank/DDBJ databases">
        <authorList>
            <person name="Li X.-J."/>
            <person name="Feng X.-M."/>
        </authorList>
    </citation>
    <scope>NUCLEOTIDE SEQUENCE [LARGE SCALE GENOMIC DNA]</scope>
    <source>
        <strain evidence="1 2">XMNu-373</strain>
    </source>
</reference>
<evidence type="ECO:0000313" key="2">
    <source>
        <dbReference type="Proteomes" id="UP000460435"/>
    </source>
</evidence>
<dbReference type="RefSeq" id="WP_162450176.1">
    <property type="nucleotide sequence ID" value="NZ_WLZY01000003.1"/>
</dbReference>
<sequence>MAEDELAAFLRERLDELETAALAAARSAGGLFWGADAAGDVVLEPMQEPGMAAAGEADEIAPLVAELDDAGWHVALQSPARVLAGIEAKRGLIDQCLMWQREAAQGGRGAVVAIVAENVLSLLALPWADHEDYQPVWRLS</sequence>
<dbReference type="Pfam" id="PF19730">
    <property type="entry name" value="DUF6221"/>
    <property type="match status" value="1"/>
</dbReference>